<evidence type="ECO:0000256" key="6">
    <source>
        <dbReference type="ARBA" id="ARBA00048552"/>
    </source>
</evidence>
<name>T1AHQ7_9ZZZZ</name>
<evidence type="ECO:0000313" key="8">
    <source>
        <dbReference type="EMBL" id="EQD41485.1"/>
    </source>
</evidence>
<comment type="caution">
    <text evidence="8">The sequence shown here is derived from an EMBL/GenBank/DDBJ whole genome shotgun (WGS) entry which is preliminary data.</text>
</comment>
<dbReference type="Pfam" id="PF04998">
    <property type="entry name" value="RNA_pol_Rpb1_5"/>
    <property type="match status" value="1"/>
</dbReference>
<dbReference type="GO" id="GO:0000428">
    <property type="term" value="C:DNA-directed RNA polymerase complex"/>
    <property type="evidence" value="ECO:0007669"/>
    <property type="project" value="UniProtKB-KW"/>
</dbReference>
<dbReference type="PANTHER" id="PTHR19376:SF32">
    <property type="entry name" value="DNA-DIRECTED RNA POLYMERASE III SUBUNIT RPC1"/>
    <property type="match status" value="1"/>
</dbReference>
<dbReference type="EMBL" id="AUZZ01007666">
    <property type="protein sequence ID" value="EQD41485.1"/>
    <property type="molecule type" value="Genomic_DNA"/>
</dbReference>
<keyword evidence="2 8" id="KW-0240">DNA-directed RNA polymerase</keyword>
<reference evidence="8" key="2">
    <citation type="journal article" date="2014" name="ISME J.">
        <title>Microbial stratification in low pH oxic and suboxic macroscopic growths along an acid mine drainage.</title>
        <authorList>
            <person name="Mendez-Garcia C."/>
            <person name="Mesa V."/>
            <person name="Sprenger R.R."/>
            <person name="Richter M."/>
            <person name="Diez M.S."/>
            <person name="Solano J."/>
            <person name="Bargiela R."/>
            <person name="Golyshina O.V."/>
            <person name="Manteca A."/>
            <person name="Ramos J.L."/>
            <person name="Gallego J.R."/>
            <person name="Llorente I."/>
            <person name="Martins Dos Santos V.A."/>
            <person name="Jensen O.N."/>
            <person name="Pelaez A.I."/>
            <person name="Sanchez J."/>
            <person name="Ferrer M."/>
        </authorList>
    </citation>
    <scope>NUCLEOTIDE SEQUENCE</scope>
</reference>
<dbReference type="GO" id="GO:0006351">
    <property type="term" value="P:DNA-templated transcription"/>
    <property type="evidence" value="ECO:0007669"/>
    <property type="project" value="InterPro"/>
</dbReference>
<keyword evidence="4" id="KW-0548">Nucleotidyltransferase</keyword>
<evidence type="ECO:0000256" key="5">
    <source>
        <dbReference type="ARBA" id="ARBA00023163"/>
    </source>
</evidence>
<dbReference type="Gene3D" id="1.10.150.390">
    <property type="match status" value="1"/>
</dbReference>
<keyword evidence="3" id="KW-0808">Transferase</keyword>
<feature type="non-terminal residue" evidence="8">
    <location>
        <position position="343"/>
    </location>
</feature>
<dbReference type="InterPro" id="IPR007081">
    <property type="entry name" value="RNA_pol_Rpb1_5"/>
</dbReference>
<dbReference type="EC" id="2.7.7.6" evidence="1"/>
<evidence type="ECO:0000256" key="4">
    <source>
        <dbReference type="ARBA" id="ARBA00022695"/>
    </source>
</evidence>
<gene>
    <name evidence="8" type="ORF">B2A_10649</name>
</gene>
<dbReference type="SUPFAM" id="SSF64484">
    <property type="entry name" value="beta and beta-prime subunits of DNA dependent RNA-polymerase"/>
    <property type="match status" value="1"/>
</dbReference>
<evidence type="ECO:0000256" key="3">
    <source>
        <dbReference type="ARBA" id="ARBA00022679"/>
    </source>
</evidence>
<keyword evidence="5" id="KW-0804">Transcription</keyword>
<evidence type="ECO:0000256" key="1">
    <source>
        <dbReference type="ARBA" id="ARBA00012418"/>
    </source>
</evidence>
<accession>T1AHQ7</accession>
<dbReference type="GO" id="GO:0003899">
    <property type="term" value="F:DNA-directed RNA polymerase activity"/>
    <property type="evidence" value="ECO:0007669"/>
    <property type="project" value="UniProtKB-EC"/>
</dbReference>
<dbReference type="InterPro" id="IPR045867">
    <property type="entry name" value="DNA-dir_RpoC_beta_prime"/>
</dbReference>
<dbReference type="GO" id="GO:0003677">
    <property type="term" value="F:DNA binding"/>
    <property type="evidence" value="ECO:0007669"/>
    <property type="project" value="InterPro"/>
</dbReference>
<proteinExistence type="predicted"/>
<evidence type="ECO:0000259" key="7">
    <source>
        <dbReference type="Pfam" id="PF04998"/>
    </source>
</evidence>
<dbReference type="PANTHER" id="PTHR19376">
    <property type="entry name" value="DNA-DIRECTED RNA POLYMERASE"/>
    <property type="match status" value="1"/>
</dbReference>
<protein>
    <recommendedName>
        <fullName evidence="1">DNA-directed RNA polymerase</fullName>
        <ecNumber evidence="1">2.7.7.6</ecNumber>
    </recommendedName>
</protein>
<feature type="domain" description="RNA polymerase Rpb1" evidence="7">
    <location>
        <begin position="15"/>
        <end position="296"/>
    </location>
</feature>
<organism evidence="8">
    <name type="scientific">mine drainage metagenome</name>
    <dbReference type="NCBI Taxonomy" id="410659"/>
    <lineage>
        <taxon>unclassified sequences</taxon>
        <taxon>metagenomes</taxon>
        <taxon>ecological metagenomes</taxon>
    </lineage>
</organism>
<reference evidence="8" key="1">
    <citation type="submission" date="2013-08" db="EMBL/GenBank/DDBJ databases">
        <authorList>
            <person name="Mendez C."/>
            <person name="Richter M."/>
            <person name="Ferrer M."/>
            <person name="Sanchez J."/>
        </authorList>
    </citation>
    <scope>NUCLEOTIDE SEQUENCE</scope>
</reference>
<evidence type="ECO:0000256" key="2">
    <source>
        <dbReference type="ARBA" id="ARBA00022478"/>
    </source>
</evidence>
<comment type="catalytic activity">
    <reaction evidence="6">
        <text>RNA(n) + a ribonucleoside 5'-triphosphate = RNA(n+1) + diphosphate</text>
        <dbReference type="Rhea" id="RHEA:21248"/>
        <dbReference type="Rhea" id="RHEA-COMP:14527"/>
        <dbReference type="Rhea" id="RHEA-COMP:17342"/>
        <dbReference type="ChEBI" id="CHEBI:33019"/>
        <dbReference type="ChEBI" id="CHEBI:61557"/>
        <dbReference type="ChEBI" id="CHEBI:140395"/>
        <dbReference type="EC" id="2.7.7.6"/>
    </reaction>
</comment>
<sequence length="343" mass="37745">MNEEWLDIMVDKKENFRIAPGEAVGTIAAQSIGEPSTQMVLQNFHQAGVVSAIRTKGLPRLIELIDARKVPKVATIEIWPDKSIMKDLDKTKALKKKIEEVLVKNVISGFDENFNSASMRLTLNKEKLAMYDITERNIVSRLEKAEGIEASLDDHVITVKVKKTKNAERSVHMIRVMFVKIRNMTIAGVKGISSVGIETTEDGAFYLIAMGNNISGVLDVDGVDNNRVYSNDPFEVMRVFGIEAARNLIANELKDTMKVNGVDVSYRHLALVADAMTFYGGIKSVGRHGIAGSKNSVFARAAYEETIKHFTNACVFSESDPLTGVAENILIGKQVKVGTGIVK</sequence>
<dbReference type="AlphaFoldDB" id="T1AHQ7"/>